<proteinExistence type="predicted"/>
<evidence type="ECO:0000313" key="1">
    <source>
        <dbReference type="EMBL" id="GBP24194.1"/>
    </source>
</evidence>
<comment type="caution">
    <text evidence="1">The sequence shown here is derived from an EMBL/GenBank/DDBJ whole genome shotgun (WGS) entry which is preliminary data.</text>
</comment>
<name>A0A4C1UE33_EUMVA</name>
<organism evidence="1 2">
    <name type="scientific">Eumeta variegata</name>
    <name type="common">Bagworm moth</name>
    <name type="synonym">Eumeta japonica</name>
    <dbReference type="NCBI Taxonomy" id="151549"/>
    <lineage>
        <taxon>Eukaryota</taxon>
        <taxon>Metazoa</taxon>
        <taxon>Ecdysozoa</taxon>
        <taxon>Arthropoda</taxon>
        <taxon>Hexapoda</taxon>
        <taxon>Insecta</taxon>
        <taxon>Pterygota</taxon>
        <taxon>Neoptera</taxon>
        <taxon>Endopterygota</taxon>
        <taxon>Lepidoptera</taxon>
        <taxon>Glossata</taxon>
        <taxon>Ditrysia</taxon>
        <taxon>Tineoidea</taxon>
        <taxon>Psychidae</taxon>
        <taxon>Oiketicinae</taxon>
        <taxon>Eumeta</taxon>
    </lineage>
</organism>
<accession>A0A4C1UE33</accession>
<gene>
    <name evidence="1" type="ORF">EVAR_10421_1</name>
</gene>
<dbReference type="EMBL" id="BGZK01000158">
    <property type="protein sequence ID" value="GBP24194.1"/>
    <property type="molecule type" value="Genomic_DNA"/>
</dbReference>
<reference evidence="1 2" key="1">
    <citation type="journal article" date="2019" name="Commun. Biol.">
        <title>The bagworm genome reveals a unique fibroin gene that provides high tensile strength.</title>
        <authorList>
            <person name="Kono N."/>
            <person name="Nakamura H."/>
            <person name="Ohtoshi R."/>
            <person name="Tomita M."/>
            <person name="Numata K."/>
            <person name="Arakawa K."/>
        </authorList>
    </citation>
    <scope>NUCLEOTIDE SEQUENCE [LARGE SCALE GENOMIC DNA]</scope>
</reference>
<dbReference type="AlphaFoldDB" id="A0A4C1UE33"/>
<evidence type="ECO:0000313" key="2">
    <source>
        <dbReference type="Proteomes" id="UP000299102"/>
    </source>
</evidence>
<protein>
    <submittedName>
        <fullName evidence="1">Uncharacterized protein</fullName>
    </submittedName>
</protein>
<sequence>MRESDSQASRQLVETERVTRGRAPIVGRLTDAMTRVGGSRGSRDVSLNSVTAGAGAGAGAAGRHRMTDSSIEAQGLESCGF</sequence>
<dbReference type="Proteomes" id="UP000299102">
    <property type="component" value="Unassembled WGS sequence"/>
</dbReference>
<keyword evidence="2" id="KW-1185">Reference proteome</keyword>